<evidence type="ECO:0000256" key="3">
    <source>
        <dbReference type="ARBA" id="ARBA00012142"/>
    </source>
</evidence>
<evidence type="ECO:0000256" key="2">
    <source>
        <dbReference type="ARBA" id="ARBA00008663"/>
    </source>
</evidence>
<evidence type="ECO:0000313" key="14">
    <source>
        <dbReference type="Proteomes" id="UP000295106"/>
    </source>
</evidence>
<dbReference type="Proteomes" id="UP000295106">
    <property type="component" value="Unassembled WGS sequence"/>
</dbReference>
<dbReference type="AlphaFoldDB" id="A0A4V6NPW5"/>
<dbReference type="Pfam" id="PF00224">
    <property type="entry name" value="PK"/>
    <property type="match status" value="2"/>
</dbReference>
<proteinExistence type="inferred from homology"/>
<dbReference type="RefSeq" id="WP_132649270.1">
    <property type="nucleotide sequence ID" value="NZ_CP181386.1"/>
</dbReference>
<dbReference type="InterPro" id="IPR001697">
    <property type="entry name" value="Pyr_Knase"/>
</dbReference>
<dbReference type="GeneID" id="99685311"/>
<dbReference type="OrthoDB" id="9812123at2"/>
<dbReference type="GO" id="GO:0004743">
    <property type="term" value="F:pyruvate kinase activity"/>
    <property type="evidence" value="ECO:0007669"/>
    <property type="project" value="UniProtKB-EC"/>
</dbReference>
<dbReference type="GO" id="GO:0016301">
    <property type="term" value="F:kinase activity"/>
    <property type="evidence" value="ECO:0007669"/>
    <property type="project" value="UniProtKB-KW"/>
</dbReference>
<gene>
    <name evidence="13" type="ORF">EV684_115100</name>
</gene>
<dbReference type="InterPro" id="IPR011037">
    <property type="entry name" value="Pyrv_Knase-like_insert_dom_sf"/>
</dbReference>
<keyword evidence="5" id="KW-0479">Metal-binding</keyword>
<dbReference type="EC" id="2.7.1.40" evidence="3"/>
<dbReference type="UniPathway" id="UPA00109">
    <property type="reaction ID" value="UER00188"/>
</dbReference>
<dbReference type="Gene3D" id="3.20.20.60">
    <property type="entry name" value="Phosphoenolpyruvate-binding domains"/>
    <property type="match status" value="2"/>
</dbReference>
<evidence type="ECO:0000256" key="4">
    <source>
        <dbReference type="ARBA" id="ARBA00022679"/>
    </source>
</evidence>
<evidence type="ECO:0000256" key="11">
    <source>
        <dbReference type="ARBA" id="ARBA00023317"/>
    </source>
</evidence>
<keyword evidence="8" id="KW-0067">ATP-binding</keyword>
<keyword evidence="4" id="KW-0808">Transferase</keyword>
<reference evidence="13 14" key="1">
    <citation type="submission" date="2019-03" db="EMBL/GenBank/DDBJ databases">
        <title>Genomic Encyclopedia of Type Strains, Phase IV (KMG-IV): sequencing the most valuable type-strain genomes for metagenomic binning, comparative biology and taxonomic classification.</title>
        <authorList>
            <person name="Goeker M."/>
        </authorList>
    </citation>
    <scope>NUCLEOTIDE SEQUENCE [LARGE SCALE GENOMIC DNA]</scope>
    <source>
        <strain evidence="13 14">DSM 1709</strain>
    </source>
</reference>
<accession>A0A4V6NPW5</accession>
<keyword evidence="10" id="KW-0324">Glycolysis</keyword>
<dbReference type="NCBIfam" id="NF011314">
    <property type="entry name" value="PRK14725.1"/>
    <property type="match status" value="1"/>
</dbReference>
<evidence type="ECO:0000256" key="9">
    <source>
        <dbReference type="ARBA" id="ARBA00022842"/>
    </source>
</evidence>
<dbReference type="InterPro" id="IPR040442">
    <property type="entry name" value="Pyrv_kinase-like_dom_sf"/>
</dbReference>
<dbReference type="SUPFAM" id="SSF51621">
    <property type="entry name" value="Phosphoenolpyruvate/pyruvate domain"/>
    <property type="match status" value="1"/>
</dbReference>
<evidence type="ECO:0000256" key="7">
    <source>
        <dbReference type="ARBA" id="ARBA00022777"/>
    </source>
</evidence>
<dbReference type="SUPFAM" id="SSF50800">
    <property type="entry name" value="PK beta-barrel domain-like"/>
    <property type="match status" value="1"/>
</dbReference>
<evidence type="ECO:0000256" key="5">
    <source>
        <dbReference type="ARBA" id="ARBA00022723"/>
    </source>
</evidence>
<feature type="domain" description="Pyruvate kinase barrel" evidence="12">
    <location>
        <begin position="371"/>
        <end position="581"/>
    </location>
</feature>
<dbReference type="PANTHER" id="PTHR11817">
    <property type="entry name" value="PYRUVATE KINASE"/>
    <property type="match status" value="1"/>
</dbReference>
<evidence type="ECO:0000256" key="10">
    <source>
        <dbReference type="ARBA" id="ARBA00023152"/>
    </source>
</evidence>
<dbReference type="EMBL" id="SLXD01000015">
    <property type="protein sequence ID" value="TCO99307.1"/>
    <property type="molecule type" value="Genomic_DNA"/>
</dbReference>
<organism evidence="13 14">
    <name type="scientific">Rubrivivax gelatinosus</name>
    <name type="common">Rhodocyclus gelatinosus</name>
    <name type="synonym">Rhodopseudomonas gelatinosa</name>
    <dbReference type="NCBI Taxonomy" id="28068"/>
    <lineage>
        <taxon>Bacteria</taxon>
        <taxon>Pseudomonadati</taxon>
        <taxon>Pseudomonadota</taxon>
        <taxon>Betaproteobacteria</taxon>
        <taxon>Burkholderiales</taxon>
        <taxon>Sphaerotilaceae</taxon>
        <taxon>Rubrivivax</taxon>
    </lineage>
</organism>
<keyword evidence="7 13" id="KW-0418">Kinase</keyword>
<evidence type="ECO:0000256" key="6">
    <source>
        <dbReference type="ARBA" id="ARBA00022741"/>
    </source>
</evidence>
<protein>
    <recommendedName>
        <fullName evidence="3">pyruvate kinase</fullName>
        <ecNumber evidence="3">2.7.1.40</ecNumber>
    </recommendedName>
</protein>
<evidence type="ECO:0000313" key="13">
    <source>
        <dbReference type="EMBL" id="TCO99307.1"/>
    </source>
</evidence>
<keyword evidence="11 13" id="KW-0670">Pyruvate</keyword>
<dbReference type="InterPro" id="IPR015813">
    <property type="entry name" value="Pyrv/PenolPyrv_kinase-like_dom"/>
</dbReference>
<dbReference type="InterPro" id="IPR015793">
    <property type="entry name" value="Pyrv_Knase_brl"/>
</dbReference>
<name>A0A4V6NPW5_RUBGE</name>
<feature type="domain" description="Pyruvate kinase barrel" evidence="12">
    <location>
        <begin position="147"/>
        <end position="233"/>
    </location>
</feature>
<comment type="similarity">
    <text evidence="2">Belongs to the pyruvate kinase family.</text>
</comment>
<evidence type="ECO:0000259" key="12">
    <source>
        <dbReference type="Pfam" id="PF00224"/>
    </source>
</evidence>
<comment type="pathway">
    <text evidence="1">Carbohydrate degradation; glycolysis; pyruvate from D-glyceraldehyde 3-phosphate: step 5/5.</text>
</comment>
<evidence type="ECO:0000256" key="8">
    <source>
        <dbReference type="ARBA" id="ARBA00022840"/>
    </source>
</evidence>
<dbReference type="GO" id="GO:0005524">
    <property type="term" value="F:ATP binding"/>
    <property type="evidence" value="ECO:0007669"/>
    <property type="project" value="UniProtKB-KW"/>
</dbReference>
<keyword evidence="9" id="KW-0460">Magnesium</keyword>
<sequence>MDRTTTTRPAASPATGPWDHASCEALIAELQVLRESMIEHEARLAPRLAAVDASFRDSAINLAHYLALRRYDLRRVQERLAAIGLSSLGRAETHVLANLDQVLGILRRLVGQEGRAPTRPEPTGLSQGARLLARHTEALLGAAPAERSARIMVTLPGEAAHDDALVAALVAAGMDIARINCAHDDAAAWVEMAARVRHHARQCGRPVRVLMDLGGPKLRTGALRPGPAVVHLKPLRDALGRVVQPARLGLRAGAGTAGIAGAEITLAVEGDWLELLDAGDRVELVDTRGRHRRLRVAERRSGGVLLECRRSLWLGDTTEIRRAGDPHGARLQALPHTPGALLLHRGTRLALLPEREGHPADPAAALPAIGCTLAQALAQVRKGDRVWFDDGHLGGVVRRGGTRKVEVEITHAREGGQKLGADKGINLPDTELDLPALTAQDLSDLPTVAAHADLVGLSFTQSAADVQALRAALAALPGPSPALMLKVETRRGFEALPEILLAAMAGPAAGVMIARGDLAVECGFERLAEVQEEILWACEAAHLPVVWATQVLEGLAKTGQPSRAEITDAAMAGRAECVMLNKGPYVVEAIRTLDDILRRMQAHQDKKRPLLRALKAWA</sequence>
<dbReference type="GO" id="GO:0000287">
    <property type="term" value="F:magnesium ion binding"/>
    <property type="evidence" value="ECO:0007669"/>
    <property type="project" value="InterPro"/>
</dbReference>
<evidence type="ECO:0000256" key="1">
    <source>
        <dbReference type="ARBA" id="ARBA00004997"/>
    </source>
</evidence>
<keyword evidence="6" id="KW-0547">Nucleotide-binding</keyword>
<dbReference type="GO" id="GO:0030955">
    <property type="term" value="F:potassium ion binding"/>
    <property type="evidence" value="ECO:0007669"/>
    <property type="project" value="InterPro"/>
</dbReference>
<comment type="caution">
    <text evidence="13">The sequence shown here is derived from an EMBL/GenBank/DDBJ whole genome shotgun (WGS) entry which is preliminary data.</text>
</comment>